<sequence>MSRSKVNTAADVNEFRIIPSSKYEFGCNDEGTPKKRLIVFEDDNQAYVRQYTDLGTTKNLWSCLNCKKNSKFNNNLFMAPTNHTCTPITYQEAIEQQNLIKAKKAPKQNVGGGGNAEESDDVQM</sequence>
<dbReference type="AlphaFoldDB" id="A0A914QIW9"/>
<keyword evidence="2" id="KW-1185">Reference proteome</keyword>
<accession>A0A914QIW9</accession>
<dbReference type="WBParaSite" id="PDA_v2.g27251.t1">
    <property type="protein sequence ID" value="PDA_v2.g27251.t1"/>
    <property type="gene ID" value="PDA_v2.g27251"/>
</dbReference>
<evidence type="ECO:0000313" key="3">
    <source>
        <dbReference type="WBParaSite" id="PDA_v2.g27251.t1"/>
    </source>
</evidence>
<organism evidence="2 3">
    <name type="scientific">Panagrolaimus davidi</name>
    <dbReference type="NCBI Taxonomy" id="227884"/>
    <lineage>
        <taxon>Eukaryota</taxon>
        <taxon>Metazoa</taxon>
        <taxon>Ecdysozoa</taxon>
        <taxon>Nematoda</taxon>
        <taxon>Chromadorea</taxon>
        <taxon>Rhabditida</taxon>
        <taxon>Tylenchina</taxon>
        <taxon>Panagrolaimomorpha</taxon>
        <taxon>Panagrolaimoidea</taxon>
        <taxon>Panagrolaimidae</taxon>
        <taxon>Panagrolaimus</taxon>
    </lineage>
</organism>
<protein>
    <submittedName>
        <fullName evidence="3">Uncharacterized protein</fullName>
    </submittedName>
</protein>
<feature type="region of interest" description="Disordered" evidence="1">
    <location>
        <begin position="103"/>
        <end position="124"/>
    </location>
</feature>
<dbReference type="Proteomes" id="UP000887578">
    <property type="component" value="Unplaced"/>
</dbReference>
<name>A0A914QIW9_9BILA</name>
<proteinExistence type="predicted"/>
<evidence type="ECO:0000256" key="1">
    <source>
        <dbReference type="SAM" id="MobiDB-lite"/>
    </source>
</evidence>
<reference evidence="3" key="1">
    <citation type="submission" date="2022-11" db="UniProtKB">
        <authorList>
            <consortium name="WormBaseParasite"/>
        </authorList>
    </citation>
    <scope>IDENTIFICATION</scope>
</reference>
<evidence type="ECO:0000313" key="2">
    <source>
        <dbReference type="Proteomes" id="UP000887578"/>
    </source>
</evidence>